<dbReference type="GeneID" id="6101559"/>
<dbReference type="HOGENOM" id="CLU_2415218_0_0_1"/>
<protein>
    <submittedName>
        <fullName evidence="1">Uncharacterized protein</fullName>
    </submittedName>
</protein>
<dbReference type="OrthoDB" id="158357at2759"/>
<dbReference type="EMBL" id="DS239400">
    <property type="protein sequence ID" value="EDP33095.1"/>
    <property type="molecule type" value="Genomic_DNA"/>
</dbReference>
<reference evidence="1" key="1">
    <citation type="journal article" date="2007" name="Science">
        <title>Draft genome of the filarial nematode parasite Brugia malayi.</title>
        <authorList>
            <person name="Ghedin E."/>
            <person name="Wang S."/>
            <person name="Spiro D."/>
            <person name="Caler E."/>
            <person name="Zhao Q."/>
            <person name="Crabtree J."/>
            <person name="Allen J.E."/>
            <person name="Delcher A.L."/>
            <person name="Guiliano D.B."/>
            <person name="Miranda-Saavedra D."/>
            <person name="Angiuoli S.V."/>
            <person name="Creasy T."/>
            <person name="Amedeo P."/>
            <person name="Haas B."/>
            <person name="El-Sayed N.M."/>
            <person name="Wortman J.R."/>
            <person name="Feldblyum T."/>
            <person name="Tallon L."/>
            <person name="Schatz M."/>
            <person name="Shumway M."/>
            <person name="Koo H."/>
            <person name="Salzberg S.L."/>
            <person name="Schobel S."/>
            <person name="Pertea M."/>
            <person name="Pop M."/>
            <person name="White O."/>
            <person name="Barton G.J."/>
            <person name="Carlow C.K."/>
            <person name="Crawford M.J."/>
            <person name="Daub J."/>
            <person name="Dimmic M.W."/>
            <person name="Estes C.F."/>
            <person name="Foster J.M."/>
            <person name="Ganatra M."/>
            <person name="Gregory W.F."/>
            <person name="Johnson N.M."/>
            <person name="Jin J."/>
            <person name="Komuniecki R."/>
            <person name="Korf I."/>
            <person name="Kumar S."/>
            <person name="Laney S."/>
            <person name="Li B.W."/>
            <person name="Li W."/>
            <person name="Lindblom T.H."/>
            <person name="Lustigman S."/>
            <person name="Ma D."/>
            <person name="Maina C.V."/>
            <person name="Martin D.M."/>
            <person name="McCarter J.P."/>
            <person name="McReynolds L."/>
            <person name="Mitreva M."/>
            <person name="Nutman T.B."/>
            <person name="Parkinson J."/>
            <person name="Peregrin-Alvarez J.M."/>
            <person name="Poole C."/>
            <person name="Ren Q."/>
            <person name="Saunders L."/>
            <person name="Sluder A.E."/>
            <person name="Smith K."/>
            <person name="Stanke M."/>
            <person name="Unnasch T.R."/>
            <person name="Ware J."/>
            <person name="Wei A.D."/>
            <person name="Weil G."/>
            <person name="Williams D.J."/>
            <person name="Zhang Y."/>
            <person name="Williams S.A."/>
            <person name="Fraser-Liggett C."/>
            <person name="Slatko B."/>
            <person name="Blaxter M.L."/>
            <person name="Scott A.L."/>
        </authorList>
    </citation>
    <scope>NUCLEOTIDE SEQUENCE [LARGE SCALE GENOMIC DNA]</scope>
</reference>
<proteinExistence type="predicted"/>
<dbReference type="CTD" id="6101559"/>
<name>A8PSJ1_BRUMA</name>
<dbReference type="AlphaFoldDB" id="A8PSJ1"/>
<sequence length="100" mass="11812">MEKILHFVMYCCQIYGHFRYCFNRAYQCPSTNCDLPMMEHSRRMVHRNVCVEITTQNYVHLSGDFSSAVVDERNAQEKYKYDKSDVIHVGSNSLTMSHHQ</sequence>
<gene>
    <name evidence="1" type="ORF">Bm1_33355</name>
</gene>
<dbReference type="KEGG" id="bmy:BM_BM400"/>
<dbReference type="RefSeq" id="XP_001898116.2">
    <property type="nucleotide sequence ID" value="XM_001898081.2"/>
</dbReference>
<evidence type="ECO:0000313" key="1">
    <source>
        <dbReference type="EMBL" id="EDP33095.1"/>
    </source>
</evidence>
<accession>A8PSJ1</accession>
<organism evidence="1">
    <name type="scientific">Brugia malayi</name>
    <name type="common">Filarial nematode worm</name>
    <dbReference type="NCBI Taxonomy" id="6279"/>
    <lineage>
        <taxon>Eukaryota</taxon>
        <taxon>Metazoa</taxon>
        <taxon>Ecdysozoa</taxon>
        <taxon>Nematoda</taxon>
        <taxon>Chromadorea</taxon>
        <taxon>Rhabditida</taxon>
        <taxon>Spirurina</taxon>
        <taxon>Spiruromorpha</taxon>
        <taxon>Filarioidea</taxon>
        <taxon>Onchocercidae</taxon>
        <taxon>Brugia</taxon>
    </lineage>
</organism>